<dbReference type="InterPro" id="IPR052363">
    <property type="entry name" value="LPS_export_LptC"/>
</dbReference>
<dbReference type="Gene3D" id="2.60.450.10">
    <property type="entry name" value="Lipopolysaccharide (LPS) transport protein A like domain"/>
    <property type="match status" value="1"/>
</dbReference>
<evidence type="ECO:0000313" key="8">
    <source>
        <dbReference type="EMBL" id="MBC3765247.1"/>
    </source>
</evidence>
<comment type="subunit">
    <text evidence="6">Component of the lipopolysaccharide transport and assembly complex. Interacts with LptA and the LptBFG transporter complex.</text>
</comment>
<keyword evidence="2 6" id="KW-0997">Cell inner membrane</keyword>
<dbReference type="PIRSF" id="PIRSF028513">
    <property type="entry name" value="LptC"/>
    <property type="match status" value="1"/>
</dbReference>
<organism evidence="8 9">
    <name type="scientific">Neptunicella marina</name>
    <dbReference type="NCBI Taxonomy" id="2125989"/>
    <lineage>
        <taxon>Bacteria</taxon>
        <taxon>Pseudomonadati</taxon>
        <taxon>Pseudomonadota</taxon>
        <taxon>Gammaproteobacteria</taxon>
        <taxon>Alteromonadales</taxon>
        <taxon>Alteromonadaceae</taxon>
        <taxon>Neptunicella</taxon>
    </lineage>
</organism>
<dbReference type="GO" id="GO:0030288">
    <property type="term" value="C:outer membrane-bounded periplasmic space"/>
    <property type="evidence" value="ECO:0007669"/>
    <property type="project" value="TreeGrafter"/>
</dbReference>
<proteinExistence type="inferred from homology"/>
<dbReference type="AlphaFoldDB" id="A0A8J6M189"/>
<comment type="similarity">
    <text evidence="6 7">Belongs to the LptC family.</text>
</comment>
<dbReference type="EMBL" id="JACNEP010000003">
    <property type="protein sequence ID" value="MBC3765247.1"/>
    <property type="molecule type" value="Genomic_DNA"/>
</dbReference>
<dbReference type="RefSeq" id="WP_186505724.1">
    <property type="nucleotide sequence ID" value="NZ_JACNEP010000003.1"/>
</dbReference>
<name>A0A8J6M189_9ALTE</name>
<dbReference type="Proteomes" id="UP000601768">
    <property type="component" value="Unassembled WGS sequence"/>
</dbReference>
<dbReference type="InterPro" id="IPR026265">
    <property type="entry name" value="LptC"/>
</dbReference>
<keyword evidence="9" id="KW-1185">Reference proteome</keyword>
<dbReference type="GO" id="GO:0005886">
    <property type="term" value="C:plasma membrane"/>
    <property type="evidence" value="ECO:0007669"/>
    <property type="project" value="UniProtKB-SubCell"/>
</dbReference>
<dbReference type="HAMAP" id="MF_01915">
    <property type="entry name" value="LPS_assembly_LptC"/>
    <property type="match status" value="1"/>
</dbReference>
<dbReference type="Pfam" id="PF06835">
    <property type="entry name" value="LptC"/>
    <property type="match status" value="1"/>
</dbReference>
<evidence type="ECO:0000256" key="2">
    <source>
        <dbReference type="ARBA" id="ARBA00022519"/>
    </source>
</evidence>
<dbReference type="GO" id="GO:0043165">
    <property type="term" value="P:Gram-negative-bacterium-type cell outer membrane assembly"/>
    <property type="evidence" value="ECO:0007669"/>
    <property type="project" value="UniProtKB-UniRule"/>
</dbReference>
<keyword evidence="1 6" id="KW-1003">Cell membrane</keyword>
<dbReference type="GO" id="GO:0015221">
    <property type="term" value="F:lipopolysaccharide transmembrane transporter activity"/>
    <property type="evidence" value="ECO:0007669"/>
    <property type="project" value="InterPro"/>
</dbReference>
<gene>
    <name evidence="6 8" type="primary">lptC</name>
    <name evidence="8" type="ORF">H8B19_05125</name>
</gene>
<evidence type="ECO:0000256" key="5">
    <source>
        <dbReference type="ARBA" id="ARBA00023136"/>
    </source>
</evidence>
<comment type="function">
    <text evidence="6">Involved in the assembly of lipopolysaccharide (LPS). Required for the translocation of LPS from the inner membrane to the outer membrane. Facilitates the transfer of LPS from the inner membrane to the periplasmic protein LptA. Could be a docking site for LptA.</text>
</comment>
<dbReference type="NCBIfam" id="TIGR04409">
    <property type="entry name" value="LptC_YrbK"/>
    <property type="match status" value="1"/>
</dbReference>
<dbReference type="PANTHER" id="PTHR37481">
    <property type="entry name" value="LIPOPOLYSACCHARIDE EXPORT SYSTEM PROTEIN LPTC"/>
    <property type="match status" value="1"/>
</dbReference>
<dbReference type="InterPro" id="IPR010664">
    <property type="entry name" value="LipoPS_assembly_LptC-rel"/>
</dbReference>
<evidence type="ECO:0000256" key="4">
    <source>
        <dbReference type="ARBA" id="ARBA00022989"/>
    </source>
</evidence>
<comment type="function">
    <text evidence="7">Required for the translocation of lipopolysaccharide (LPS) from the inner membrane to the outer membrane.</text>
</comment>
<reference evidence="8" key="2">
    <citation type="submission" date="2020-08" db="EMBL/GenBank/DDBJ databases">
        <authorList>
            <person name="Lai Q."/>
        </authorList>
    </citation>
    <scope>NUCLEOTIDE SEQUENCE</scope>
    <source>
        <strain evidence="8">S27-2</strain>
    </source>
</reference>
<sequence length="189" mass="21723">MNKVTISICLLFILVVALNYDQWISTDEVVPLDETEEAWRPNYLADGMLNTLYNSKGELSYQVFAKHMEHYQLLGFTLFEQPMYNLFDENGQNQWQISAQEGTLHENNRLQLEDDVTVKSLDKDGFIQTMKTDYVEIDLNNRTLTSDQLVKISGKNYVIQGEGFSANLEKRTFELLNHAKSTFSPGPTP</sequence>
<keyword evidence="3 6" id="KW-0812">Transmembrane</keyword>
<evidence type="ECO:0000256" key="3">
    <source>
        <dbReference type="ARBA" id="ARBA00022692"/>
    </source>
</evidence>
<evidence type="ECO:0000313" key="9">
    <source>
        <dbReference type="Proteomes" id="UP000601768"/>
    </source>
</evidence>
<reference evidence="8" key="1">
    <citation type="journal article" date="2018" name="Int. J. Syst. Evol. Microbiol.">
        <title>Neptunicella marina gen. nov., sp. nov., isolated from surface seawater.</title>
        <authorList>
            <person name="Liu X."/>
            <person name="Lai Q."/>
            <person name="Du Y."/>
            <person name="Zhang X."/>
            <person name="Liu Z."/>
            <person name="Sun F."/>
            <person name="Shao Z."/>
        </authorList>
    </citation>
    <scope>NUCLEOTIDE SEQUENCE</scope>
    <source>
        <strain evidence="8">S27-2</strain>
    </source>
</reference>
<evidence type="ECO:0000256" key="1">
    <source>
        <dbReference type="ARBA" id="ARBA00022475"/>
    </source>
</evidence>
<evidence type="ECO:0000256" key="6">
    <source>
        <dbReference type="HAMAP-Rule" id="MF_01915"/>
    </source>
</evidence>
<keyword evidence="4 6" id="KW-1133">Transmembrane helix</keyword>
<dbReference type="PANTHER" id="PTHR37481:SF1">
    <property type="entry name" value="LIPOPOLYSACCHARIDE EXPORT SYSTEM PROTEIN LPTC"/>
    <property type="match status" value="1"/>
</dbReference>
<evidence type="ECO:0000256" key="7">
    <source>
        <dbReference type="PIRNR" id="PIRNR028513"/>
    </source>
</evidence>
<accession>A0A8J6M189</accession>
<dbReference type="GO" id="GO:0017089">
    <property type="term" value="F:glycolipid transfer activity"/>
    <property type="evidence" value="ECO:0007669"/>
    <property type="project" value="TreeGrafter"/>
</dbReference>
<comment type="caution">
    <text evidence="8">The sequence shown here is derived from an EMBL/GenBank/DDBJ whole genome shotgun (WGS) entry which is preliminary data.</text>
</comment>
<keyword evidence="5 6" id="KW-0472">Membrane</keyword>
<protein>
    <recommendedName>
        <fullName evidence="6 7">Lipopolysaccharide export system protein LptC</fullName>
    </recommendedName>
</protein>
<comment type="subcellular location">
    <subcellularLocation>
        <location evidence="6">Cell inner membrane</location>
        <topology evidence="6">Single-pass membrane protein</topology>
    </subcellularLocation>
</comment>